<name>A0ABY7FS37_MYAAR</name>
<feature type="compositionally biased region" description="Acidic residues" evidence="6">
    <location>
        <begin position="1236"/>
        <end position="1246"/>
    </location>
</feature>
<feature type="region of interest" description="Disordered" evidence="6">
    <location>
        <begin position="1131"/>
        <end position="1274"/>
    </location>
</feature>
<evidence type="ECO:0000313" key="10">
    <source>
        <dbReference type="Proteomes" id="UP001164746"/>
    </source>
</evidence>
<keyword evidence="3 7" id="KW-1133">Transmembrane helix</keyword>
<evidence type="ECO:0000256" key="2">
    <source>
        <dbReference type="ARBA" id="ARBA00022692"/>
    </source>
</evidence>
<protein>
    <submittedName>
        <fullName evidence="9">GRM4-like protein</fullName>
    </submittedName>
</protein>
<keyword evidence="2 7" id="KW-0812">Transmembrane</keyword>
<sequence length="1345" mass="147625">MADISRVEGHHRMRIERRLLRAGPGLTLLLVVFLAFGPAASFCQENGTSSFRSWTRSGTLVLRVLAAIHEPDGVGGCSGRLSTAVIEHLVALDFVAGVLAKNGVDLGYEIFDTCSSEAHIAALLVPGFPSTTCQPDARTNTIGTLVLVDVEGGRLAGRLVRGMPVFRPLPAAIQSVSDPILIHTAILSLLKNADWNFVAEVHSTDEYGMSASARFQALARSASVCLTMSVAAGHEALDRIYSFARKEAVDTTLTVVYFGNSETFIAMLNSTSPSAGITWLVTSAIHESIKSKFHREHGEVSVVHVDHPFYGNKTNQNWHFYSYFQNIRNGFELSPISDLVSQLPSNHLLELEPKHVLDAVLAGALAANDTLHVSCGELDIKQCLATNSSIVESLTETILSNTVNVTEFFKDLEFYPYASKEISFNKNGFQNYSFLRLSMSTYDKANGVEEIYTHVWEADADADHCTLTLGDPRTLPVSACRKHCEKCVHVDEGRFSYLHGEEALIVGLFTIRNYGYSTFTCGLLRNETNDIITVSAFMHSVQEMRNTTGIDFGALAIDDCYNGINTTSFLFNFLDKRLILTDFTTGHVVDADRVVAVVGSLSSPVTILIGDIVNAANLPLVSYSASSMELDNRIRYPYFLRTVPSDPVQIHGMIQLVVQLEVNHVGLVYIDDAYGINGKEGLLNEAKLKNICIRDPIPISQDMTTSQLDKVINKLFTQQVRVVLYFGIDTLARRLLLTFKDNDNQGKPLIFIASDGWGTNRELVAAEVEKASLGALVFTVSAKEFQNRFRNGARCEKETMTTYLNDSLVGNLVKDQRGVHTGLAVQAVASGYKQFCAERQIRSIPCYQAARTSPTDLVNSIRRQSISGKRLFDESGNGNIGFTIHNIQLDADGRAFYKEIGSFGTDGRLTLTSNPKFYNNHRKNVSLQDPKEEFYYYTRCANYLSTSECDPMICVVPINSTVTTAGTVTSTSAPPTPMPVQSSQTMEVIVVILGALLAVFAIILVLISAFLCRVYRPPAPTKAISDEELDVYDSPSSVTRTFGNLAFDMDSLTGRQHSQSGSVIGSASADSQVQYADIRGQSHLSDSDLLRLHALSSMERPSSVASAPVSRLHKISKTPALQKYKTMDLVGKPGKYKQSPGAPRSAPMGSTTMPVYRSRADSSPRFRCPSWDKDDPHYIYPNDSQLKRAVQTRHNAVSDDDLSDSPDTLVEERSDPRNQESQIQYLSARDLQGGSSDEEDAAEEGESQNTERTGDAPSGVGPTSNKRITSSSSTVITSPNDLEIININFPYNKRHVPVDMKCHGSDNQFTGKSDKSGTRAHVPDIINSVHSPYQHGIEEDGVFMI</sequence>
<dbReference type="PANTHER" id="PTHR24060">
    <property type="entry name" value="METABOTROPIC GLUTAMATE RECEPTOR"/>
    <property type="match status" value="1"/>
</dbReference>
<evidence type="ECO:0000313" key="9">
    <source>
        <dbReference type="EMBL" id="WAR25033.1"/>
    </source>
</evidence>
<dbReference type="InterPro" id="IPR001828">
    <property type="entry name" value="ANF_lig-bd_rcpt"/>
</dbReference>
<reference evidence="9" key="1">
    <citation type="submission" date="2022-11" db="EMBL/GenBank/DDBJ databases">
        <title>Centuries of genome instability and evolution in soft-shell clam transmissible cancer (bioRxiv).</title>
        <authorList>
            <person name="Hart S.F.M."/>
            <person name="Yonemitsu M.A."/>
            <person name="Giersch R.M."/>
            <person name="Beal B.F."/>
            <person name="Arriagada G."/>
            <person name="Davis B.W."/>
            <person name="Ostrander E.A."/>
            <person name="Goff S.P."/>
            <person name="Metzger M.J."/>
        </authorList>
    </citation>
    <scope>NUCLEOTIDE SEQUENCE</scope>
    <source>
        <strain evidence="9">MELC-2E11</strain>
        <tissue evidence="9">Siphon/mantle</tissue>
    </source>
</reference>
<proteinExistence type="predicted"/>
<feature type="domain" description="Receptor ligand binding region" evidence="8">
    <location>
        <begin position="182"/>
        <end position="295"/>
    </location>
</feature>
<organism evidence="9 10">
    <name type="scientific">Mya arenaria</name>
    <name type="common">Soft-shell clam</name>
    <dbReference type="NCBI Taxonomy" id="6604"/>
    <lineage>
        <taxon>Eukaryota</taxon>
        <taxon>Metazoa</taxon>
        <taxon>Spiralia</taxon>
        <taxon>Lophotrochozoa</taxon>
        <taxon>Mollusca</taxon>
        <taxon>Bivalvia</taxon>
        <taxon>Autobranchia</taxon>
        <taxon>Heteroconchia</taxon>
        <taxon>Euheterodonta</taxon>
        <taxon>Imparidentia</taxon>
        <taxon>Neoheterodontei</taxon>
        <taxon>Myida</taxon>
        <taxon>Myoidea</taxon>
        <taxon>Myidae</taxon>
        <taxon>Mya</taxon>
    </lineage>
</organism>
<evidence type="ECO:0000259" key="8">
    <source>
        <dbReference type="Pfam" id="PF01094"/>
    </source>
</evidence>
<dbReference type="Pfam" id="PF01094">
    <property type="entry name" value="ANF_receptor"/>
    <property type="match status" value="2"/>
</dbReference>
<evidence type="ECO:0000256" key="4">
    <source>
        <dbReference type="ARBA" id="ARBA00023136"/>
    </source>
</evidence>
<dbReference type="SUPFAM" id="SSF53822">
    <property type="entry name" value="Periplasmic binding protein-like I"/>
    <property type="match status" value="2"/>
</dbReference>
<dbReference type="InterPro" id="IPR050726">
    <property type="entry name" value="mGluR"/>
</dbReference>
<dbReference type="CDD" id="cd06350">
    <property type="entry name" value="PBP1_GPCR_family_C-like"/>
    <property type="match status" value="1"/>
</dbReference>
<dbReference type="Proteomes" id="UP001164746">
    <property type="component" value="Chromosome 14"/>
</dbReference>
<comment type="subcellular location">
    <subcellularLocation>
        <location evidence="1">Membrane</location>
    </subcellularLocation>
</comment>
<evidence type="ECO:0000256" key="6">
    <source>
        <dbReference type="SAM" id="MobiDB-lite"/>
    </source>
</evidence>
<keyword evidence="5" id="KW-0325">Glycoprotein</keyword>
<dbReference type="Gene3D" id="3.40.50.2300">
    <property type="match status" value="4"/>
</dbReference>
<evidence type="ECO:0000256" key="5">
    <source>
        <dbReference type="ARBA" id="ARBA00023180"/>
    </source>
</evidence>
<accession>A0ABY7FS37</accession>
<feature type="domain" description="Receptor ligand binding region" evidence="8">
    <location>
        <begin position="548"/>
        <end position="836"/>
    </location>
</feature>
<feature type="compositionally biased region" description="Basic and acidic residues" evidence="6">
    <location>
        <begin position="1158"/>
        <end position="1177"/>
    </location>
</feature>
<keyword evidence="10" id="KW-1185">Reference proteome</keyword>
<dbReference type="EMBL" id="CP111025">
    <property type="protein sequence ID" value="WAR25033.1"/>
    <property type="molecule type" value="Genomic_DNA"/>
</dbReference>
<feature type="transmembrane region" description="Helical" evidence="7">
    <location>
        <begin position="988"/>
        <end position="1012"/>
    </location>
</feature>
<gene>
    <name evidence="9" type="ORF">MAR_010737</name>
</gene>
<evidence type="ECO:0000256" key="1">
    <source>
        <dbReference type="ARBA" id="ARBA00004370"/>
    </source>
</evidence>
<evidence type="ECO:0000256" key="3">
    <source>
        <dbReference type="ARBA" id="ARBA00022989"/>
    </source>
</evidence>
<evidence type="ECO:0000256" key="7">
    <source>
        <dbReference type="SAM" id="Phobius"/>
    </source>
</evidence>
<keyword evidence="4 7" id="KW-0472">Membrane</keyword>
<dbReference type="InterPro" id="IPR028082">
    <property type="entry name" value="Peripla_BP_I"/>
</dbReference>